<reference evidence="2 4" key="2">
    <citation type="submission" date="2019-08" db="EMBL/GenBank/DDBJ databases">
        <title>Genome of Algoriphagus ratkowskyi IC026.</title>
        <authorList>
            <person name="Bowman J.P."/>
        </authorList>
    </citation>
    <scope>NUCLEOTIDE SEQUENCE [LARGE SCALE GENOMIC DNA]</scope>
    <source>
        <strain evidence="2 4">IC026</strain>
    </source>
</reference>
<accession>A0A2W7R9U8</accession>
<reference evidence="1 3" key="1">
    <citation type="submission" date="2018-06" db="EMBL/GenBank/DDBJ databases">
        <title>Genomic Encyclopedia of Archaeal and Bacterial Type Strains, Phase II (KMG-II): from individual species to whole genera.</title>
        <authorList>
            <person name="Goeker M."/>
        </authorList>
    </citation>
    <scope>NUCLEOTIDE SEQUENCE [LARGE SCALE GENOMIC DNA]</scope>
    <source>
        <strain evidence="1 3">DSM 22686</strain>
    </source>
</reference>
<dbReference type="AlphaFoldDB" id="A0A2W7R9U8"/>
<keyword evidence="4" id="KW-1185">Reference proteome</keyword>
<protein>
    <submittedName>
        <fullName evidence="1">Uncharacterized protein</fullName>
    </submittedName>
</protein>
<organism evidence="1 3">
    <name type="scientific">Algoriphagus ratkowskyi</name>
    <dbReference type="NCBI Taxonomy" id="57028"/>
    <lineage>
        <taxon>Bacteria</taxon>
        <taxon>Pseudomonadati</taxon>
        <taxon>Bacteroidota</taxon>
        <taxon>Cytophagia</taxon>
        <taxon>Cytophagales</taxon>
        <taxon>Cyclobacteriaceae</taxon>
        <taxon>Algoriphagus</taxon>
    </lineage>
</organism>
<comment type="caution">
    <text evidence="1">The sequence shown here is derived from an EMBL/GenBank/DDBJ whole genome shotgun (WGS) entry which is preliminary data.</text>
</comment>
<dbReference type="Proteomes" id="UP000321927">
    <property type="component" value="Unassembled WGS sequence"/>
</dbReference>
<dbReference type="Proteomes" id="UP000249115">
    <property type="component" value="Unassembled WGS sequence"/>
</dbReference>
<evidence type="ECO:0000313" key="4">
    <source>
        <dbReference type="Proteomes" id="UP000321927"/>
    </source>
</evidence>
<evidence type="ECO:0000313" key="2">
    <source>
        <dbReference type="EMBL" id="TXD77264.1"/>
    </source>
</evidence>
<gene>
    <name evidence="2" type="ORF">ESW18_13305</name>
    <name evidence="1" type="ORF">LV84_02278</name>
</gene>
<sequence>MKGRNKIKVSPKVKPLHIFDRVPFEISLSERYYFSFGSNEVFPCEVIEVLDTNEDPKAILIELYLGPDKSRHYVKMDEIGRTPEEAVRNTITL</sequence>
<evidence type="ECO:0000313" key="1">
    <source>
        <dbReference type="EMBL" id="PZX55916.1"/>
    </source>
</evidence>
<dbReference type="EMBL" id="QKZU01000008">
    <property type="protein sequence ID" value="PZX55916.1"/>
    <property type="molecule type" value="Genomic_DNA"/>
</dbReference>
<evidence type="ECO:0000313" key="3">
    <source>
        <dbReference type="Proteomes" id="UP000249115"/>
    </source>
</evidence>
<dbReference type="RefSeq" id="WP_086501604.1">
    <property type="nucleotide sequence ID" value="NZ_MSSV01000009.1"/>
</dbReference>
<proteinExistence type="predicted"/>
<dbReference type="OrthoDB" id="1496240at2"/>
<name>A0A2W7R9U8_9BACT</name>
<dbReference type="EMBL" id="VORV01000008">
    <property type="protein sequence ID" value="TXD77264.1"/>
    <property type="molecule type" value="Genomic_DNA"/>
</dbReference>